<evidence type="ECO:0000313" key="2">
    <source>
        <dbReference type="Proteomes" id="UP000239895"/>
    </source>
</evidence>
<name>A0ABX5EGF0_9MICO</name>
<accession>A0ABX5EGF0</accession>
<dbReference type="EMBL" id="PVTX01000005">
    <property type="protein sequence ID" value="PRZ06870.1"/>
    <property type="molecule type" value="Genomic_DNA"/>
</dbReference>
<proteinExistence type="predicted"/>
<evidence type="ECO:0000313" key="1">
    <source>
        <dbReference type="EMBL" id="PRZ06870.1"/>
    </source>
</evidence>
<comment type="caution">
    <text evidence="1">The sequence shown here is derived from an EMBL/GenBank/DDBJ whole genome shotgun (WGS) entry which is preliminary data.</text>
</comment>
<reference evidence="1 2" key="1">
    <citation type="submission" date="2018-03" db="EMBL/GenBank/DDBJ databases">
        <title>Comparative analysis of microorganisms from saline springs in Andes Mountain Range, Colombia.</title>
        <authorList>
            <person name="Rubin E."/>
        </authorList>
    </citation>
    <scope>NUCLEOTIDE SEQUENCE [LARGE SCALE GENOMIC DNA]</scope>
    <source>
        <strain evidence="1 2">CG 23</strain>
    </source>
</reference>
<dbReference type="Proteomes" id="UP000239895">
    <property type="component" value="Unassembled WGS sequence"/>
</dbReference>
<keyword evidence="2" id="KW-1185">Reference proteome</keyword>
<organism evidence="1 2">
    <name type="scientific">Isoptericola halotolerans</name>
    <dbReference type="NCBI Taxonomy" id="300560"/>
    <lineage>
        <taxon>Bacteria</taxon>
        <taxon>Bacillati</taxon>
        <taxon>Actinomycetota</taxon>
        <taxon>Actinomycetes</taxon>
        <taxon>Micrococcales</taxon>
        <taxon>Promicromonosporaceae</taxon>
        <taxon>Isoptericola</taxon>
    </lineage>
</organism>
<protein>
    <submittedName>
        <fullName evidence="1">Uncharacterized protein</fullName>
    </submittedName>
</protein>
<gene>
    <name evidence="1" type="ORF">BCL65_1058</name>
</gene>
<sequence>MTKEVGTTMNIITTQLTGGTGIATGKNSVPTTLVPAFRVRTRPGAGAALVDLAPDSAPWRHPVH</sequence>